<feature type="compositionally biased region" description="Gly residues" evidence="6">
    <location>
        <begin position="410"/>
        <end position="421"/>
    </location>
</feature>
<evidence type="ECO:0000256" key="2">
    <source>
        <dbReference type="ARBA" id="ARBA00022729"/>
    </source>
</evidence>
<evidence type="ECO:0000256" key="3">
    <source>
        <dbReference type="ARBA" id="ARBA00023136"/>
    </source>
</evidence>
<gene>
    <name evidence="10" type="ORF">GCM10007100_16530</name>
</gene>
<evidence type="ECO:0000256" key="4">
    <source>
        <dbReference type="RuleBase" id="RU004003"/>
    </source>
</evidence>
<feature type="domain" description="NolW-like" evidence="9">
    <location>
        <begin position="237"/>
        <end position="336"/>
    </location>
</feature>
<dbReference type="EMBL" id="BMXI01000006">
    <property type="protein sequence ID" value="GHC51055.1"/>
    <property type="molecule type" value="Genomic_DNA"/>
</dbReference>
<evidence type="ECO:0000313" key="11">
    <source>
        <dbReference type="Proteomes" id="UP000644507"/>
    </source>
</evidence>
<feature type="region of interest" description="Disordered" evidence="6">
    <location>
        <begin position="758"/>
        <end position="801"/>
    </location>
</feature>
<reference evidence="10" key="2">
    <citation type="submission" date="2020-09" db="EMBL/GenBank/DDBJ databases">
        <authorList>
            <person name="Sun Q."/>
            <person name="Kim S."/>
        </authorList>
    </citation>
    <scope>NUCLEOTIDE SEQUENCE</scope>
    <source>
        <strain evidence="10">KCTC 12988</strain>
    </source>
</reference>
<sequence length="801" mass="85122">MSISKYLVLSLAVSGFLAAQNPPRPALPPIPGIAGEEPEGDPLPQNATQLLSKPNPDDPFPGGLEFPTATAAELMYVYQSATGKRVLIPTALKDVQFSFMQAGGMTNREVAELLEQYLLLEGYQLNTSLRNPDIVTLLGANQQGGGPQTAEPVRIVTDPAQLALETGVVSYVMKFQYLKPEEAQRAFTQVFGQFRPGGTIAEVRNASSLIITEKANLIQALLKLKNEIDVPSAQVGTAWVEVEYADVQELADQLNEMFNAQQSQSNSARVQRQQATPNTPPIPGLANNAAGGGGDAGGEENPPTITPDSRTNRIFLMGRPVDLVFIKQLIEQWDVKTSDRNFLVRKLKYLPVYEFIPIAETAISSTLGDSAGTGGSATGGNNRSTSNANNRSLGNNNTNSNSRSTNSSSGFGGSSGGGSGGSAALNGADRPTQPESILVGKTLLVSDNVANSIIVQGPPHHIELVENLIEKLDVKNEQVAISAVFGRYSVTDGLTFGVNLGQLLNGNGVGFATNNGGGGGIIESNSITQFANLVTPGAGLAAGGLSGDFGVFVNALETYTNFQAFARPTIFTTNNKEARISSGTQIAIPTNTFQGLNGSSGQSTNVEYRDVALELLVRPLVNSADEITLEISIVRDTVGEDRDVGELTIPDLLSDQLDTIVTVPVGSAVLLGGLIEEDVTATDSGVPILRSIPLLGNLFKSNDDSFRRSELVIMIRPTIVDGKVAINQYQDVYDYGSNLSGEARQQFDARPYEPRVNSAAGRIFGTNSNSKPKPADKPAARRPMSPIQQAIYDKQMRAAKK</sequence>
<comment type="similarity">
    <text evidence="4">Belongs to the bacterial secretin family.</text>
</comment>
<reference evidence="10" key="1">
    <citation type="journal article" date="2014" name="Int. J. Syst. Evol. Microbiol.">
        <title>Complete genome sequence of Corynebacterium casei LMG S-19264T (=DSM 44701T), isolated from a smear-ripened cheese.</title>
        <authorList>
            <consortium name="US DOE Joint Genome Institute (JGI-PGF)"/>
            <person name="Walter F."/>
            <person name="Albersmeier A."/>
            <person name="Kalinowski J."/>
            <person name="Ruckert C."/>
        </authorList>
    </citation>
    <scope>NUCLEOTIDE SEQUENCE</scope>
    <source>
        <strain evidence="10">KCTC 12988</strain>
    </source>
</reference>
<feature type="region of interest" description="Disordered" evidence="6">
    <location>
        <begin position="366"/>
        <end position="431"/>
    </location>
</feature>
<feature type="signal peptide" evidence="7">
    <location>
        <begin position="1"/>
        <end position="19"/>
    </location>
</feature>
<evidence type="ECO:0000259" key="9">
    <source>
        <dbReference type="Pfam" id="PF03958"/>
    </source>
</evidence>
<dbReference type="InterPro" id="IPR050810">
    <property type="entry name" value="Bact_Secretion_Sys_Channel"/>
</dbReference>
<dbReference type="PANTHER" id="PTHR30332">
    <property type="entry name" value="PROBABLE GENERAL SECRETION PATHWAY PROTEIN D"/>
    <property type="match status" value="1"/>
</dbReference>
<dbReference type="RefSeq" id="WP_189569460.1">
    <property type="nucleotide sequence ID" value="NZ_BMXI01000006.1"/>
</dbReference>
<dbReference type="InterPro" id="IPR001775">
    <property type="entry name" value="GspD/PilQ"/>
</dbReference>
<organism evidence="10 11">
    <name type="scientific">Roseibacillus persicicus</name>
    <dbReference type="NCBI Taxonomy" id="454148"/>
    <lineage>
        <taxon>Bacteria</taxon>
        <taxon>Pseudomonadati</taxon>
        <taxon>Verrucomicrobiota</taxon>
        <taxon>Verrucomicrobiia</taxon>
        <taxon>Verrucomicrobiales</taxon>
        <taxon>Verrucomicrobiaceae</taxon>
        <taxon>Roseibacillus</taxon>
    </lineage>
</organism>
<accession>A0A918TLC9</accession>
<dbReference type="GO" id="GO:0009306">
    <property type="term" value="P:protein secretion"/>
    <property type="evidence" value="ECO:0007669"/>
    <property type="project" value="InterPro"/>
</dbReference>
<feature type="domain" description="Type II/III secretion system secretin-like" evidence="8">
    <location>
        <begin position="555"/>
        <end position="721"/>
    </location>
</feature>
<keyword evidence="3" id="KW-0472">Membrane</keyword>
<dbReference type="AlphaFoldDB" id="A0A918TLC9"/>
<keyword evidence="2 7" id="KW-0732">Signal</keyword>
<evidence type="ECO:0000259" key="8">
    <source>
        <dbReference type="Pfam" id="PF00263"/>
    </source>
</evidence>
<dbReference type="Pfam" id="PF03958">
    <property type="entry name" value="Secretin_N"/>
    <property type="match status" value="1"/>
</dbReference>
<evidence type="ECO:0000256" key="5">
    <source>
        <dbReference type="RuleBase" id="RU004004"/>
    </source>
</evidence>
<feature type="compositionally biased region" description="Low complexity" evidence="6">
    <location>
        <begin position="379"/>
        <end position="409"/>
    </location>
</feature>
<feature type="region of interest" description="Disordered" evidence="6">
    <location>
        <begin position="27"/>
        <end position="47"/>
    </location>
</feature>
<keyword evidence="5" id="KW-0813">Transport</keyword>
<dbReference type="GO" id="GO:0009279">
    <property type="term" value="C:cell outer membrane"/>
    <property type="evidence" value="ECO:0007669"/>
    <property type="project" value="UniProtKB-SubCell"/>
</dbReference>
<keyword evidence="11" id="KW-1185">Reference proteome</keyword>
<evidence type="ECO:0000256" key="7">
    <source>
        <dbReference type="SAM" id="SignalP"/>
    </source>
</evidence>
<comment type="subcellular location">
    <subcellularLocation>
        <location evidence="5">Cell outer membrane</location>
    </subcellularLocation>
    <subcellularLocation>
        <location evidence="1">Membrane</location>
    </subcellularLocation>
</comment>
<feature type="region of interest" description="Disordered" evidence="6">
    <location>
        <begin position="261"/>
        <end position="311"/>
    </location>
</feature>
<dbReference type="PANTHER" id="PTHR30332:SF24">
    <property type="entry name" value="SECRETIN GSPD-RELATED"/>
    <property type="match status" value="1"/>
</dbReference>
<dbReference type="InterPro" id="IPR038591">
    <property type="entry name" value="NolW-like_sf"/>
</dbReference>
<dbReference type="Gene3D" id="3.30.1370.120">
    <property type="match status" value="3"/>
</dbReference>
<evidence type="ECO:0000256" key="1">
    <source>
        <dbReference type="ARBA" id="ARBA00004370"/>
    </source>
</evidence>
<dbReference type="InterPro" id="IPR004846">
    <property type="entry name" value="T2SS/T3SS_dom"/>
</dbReference>
<evidence type="ECO:0008006" key="12">
    <source>
        <dbReference type="Google" id="ProtNLM"/>
    </source>
</evidence>
<dbReference type="Proteomes" id="UP000644507">
    <property type="component" value="Unassembled WGS sequence"/>
</dbReference>
<name>A0A918TLC9_9BACT</name>
<dbReference type="PRINTS" id="PR00811">
    <property type="entry name" value="BCTERIALGSPD"/>
</dbReference>
<evidence type="ECO:0000313" key="10">
    <source>
        <dbReference type="EMBL" id="GHC51055.1"/>
    </source>
</evidence>
<dbReference type="InterPro" id="IPR005644">
    <property type="entry name" value="NolW-like"/>
</dbReference>
<proteinExistence type="inferred from homology"/>
<dbReference type="Pfam" id="PF00263">
    <property type="entry name" value="Secretin"/>
    <property type="match status" value="1"/>
</dbReference>
<comment type="caution">
    <text evidence="10">The sequence shown here is derived from an EMBL/GenBank/DDBJ whole genome shotgun (WGS) entry which is preliminary data.</text>
</comment>
<evidence type="ECO:0000256" key="6">
    <source>
        <dbReference type="SAM" id="MobiDB-lite"/>
    </source>
</evidence>
<feature type="compositionally biased region" description="Polar residues" evidence="6">
    <location>
        <begin position="261"/>
        <end position="277"/>
    </location>
</feature>
<dbReference type="GO" id="GO:0015627">
    <property type="term" value="C:type II protein secretion system complex"/>
    <property type="evidence" value="ECO:0007669"/>
    <property type="project" value="TreeGrafter"/>
</dbReference>
<protein>
    <recommendedName>
        <fullName evidence="12">NolW-like domain-containing protein</fullName>
    </recommendedName>
</protein>
<feature type="chain" id="PRO_5037779892" description="NolW-like domain-containing protein" evidence="7">
    <location>
        <begin position="20"/>
        <end position="801"/>
    </location>
</feature>